<reference evidence="2" key="1">
    <citation type="journal article" date="2014" name="Virology">
        <title>Development of a virus detection and discovery pipeline using next generation sequencing.</title>
        <authorList>
            <person name="Ho T."/>
            <person name="Tzanetakis I.E."/>
        </authorList>
    </citation>
    <scope>NUCLEOTIDE SEQUENCE</scope>
    <source>
        <strain evidence="2">BCWVA-5</strain>
    </source>
</reference>
<feature type="non-terminal residue" evidence="2">
    <location>
        <position position="140"/>
    </location>
</feature>
<proteinExistence type="predicted"/>
<sequence length="140" mass="15355">GGVGDGACGLRMLCDNHEDFLCESNELIDALMASGVNKEGVIRMLKGENNCLVQKQVKIGAVGMERDAQATSLVKTHCLKMSCTLYNASKNAQCIVMRLCGSFILCPAHYIDEFDLDDEIYSLALTRLFVCLQSLVEEAR</sequence>
<evidence type="ECO:0000259" key="1">
    <source>
        <dbReference type="Pfam" id="PF12381"/>
    </source>
</evidence>
<dbReference type="EMBL" id="KJ572571">
    <property type="protein sequence ID" value="AIZ76645.1"/>
    <property type="molecule type" value="Genomic_RNA"/>
</dbReference>
<accession>A0A0A7MB79</accession>
<protein>
    <submittedName>
        <fullName evidence="2">Polyprotein</fullName>
    </submittedName>
</protein>
<dbReference type="Pfam" id="PF12381">
    <property type="entry name" value="Peptidase_C3G"/>
    <property type="match status" value="1"/>
</dbReference>
<name>A0A0A7MB79_9SECO</name>
<evidence type="ECO:0000313" key="2">
    <source>
        <dbReference type="EMBL" id="AIZ76645.1"/>
    </source>
</evidence>
<organism evidence="2">
    <name type="scientific">Blackcurrant waikavirus A</name>
    <dbReference type="NCBI Taxonomy" id="1569061"/>
    <lineage>
        <taxon>Viruses</taxon>
        <taxon>Riboviria</taxon>
        <taxon>Orthornavirae</taxon>
        <taxon>Pisuviricota</taxon>
        <taxon>Pisoniviricetes</taxon>
        <taxon>Picornavirales</taxon>
        <taxon>Secoviridae</taxon>
        <taxon>Waikavirus</taxon>
        <taxon>Ritunrivirus</taxon>
        <taxon>Waikavirus ribesnigri</taxon>
    </lineage>
</organism>
<feature type="domain" description="Peptidase C3G Picornavirus" evidence="1">
    <location>
        <begin position="63"/>
        <end position="126"/>
    </location>
</feature>
<dbReference type="InterPro" id="IPR024387">
    <property type="entry name" value="Pept_C3G_Picornavir"/>
</dbReference>
<feature type="non-terminal residue" evidence="2">
    <location>
        <position position="1"/>
    </location>
</feature>